<dbReference type="InterPro" id="IPR019430">
    <property type="entry name" value="7TM_GPCR_serpentine_rcpt_Srx"/>
</dbReference>
<evidence type="ECO:0000313" key="7">
    <source>
        <dbReference type="EMBL" id="KHJ76757.1"/>
    </source>
</evidence>
<evidence type="ECO:0000256" key="5">
    <source>
        <dbReference type="SAM" id="Phobius"/>
    </source>
</evidence>
<sequence>MEYPLVFMLAINRFVAIVFPLKLEVWFDARRTYMLTGCCIIFGWFNCAICLSGAVELLWDPLFPTFYFTNQTNFVAVFMRSMDLYFSELVVCSSLFIYLIIVVYIVLEVG</sequence>
<proteinExistence type="predicted"/>
<evidence type="ECO:0000256" key="1">
    <source>
        <dbReference type="ARBA" id="ARBA00004370"/>
    </source>
</evidence>
<accession>A0A0B1RZT2</accession>
<feature type="transmembrane region" description="Helical" evidence="5">
    <location>
        <begin position="84"/>
        <end position="107"/>
    </location>
</feature>
<dbReference type="EMBL" id="KN611439">
    <property type="protein sequence ID" value="KHJ76757.1"/>
    <property type="molecule type" value="Genomic_DNA"/>
</dbReference>
<dbReference type="Pfam" id="PF10328">
    <property type="entry name" value="7TM_GPCR_Srx"/>
    <property type="match status" value="1"/>
</dbReference>
<evidence type="ECO:0000256" key="4">
    <source>
        <dbReference type="ARBA" id="ARBA00023136"/>
    </source>
</evidence>
<gene>
    <name evidence="7" type="ORF">OESDEN_23623</name>
</gene>
<comment type="subcellular location">
    <subcellularLocation>
        <location evidence="1">Membrane</location>
    </subcellularLocation>
</comment>
<dbReference type="OrthoDB" id="5854687at2759"/>
<evidence type="ECO:0000313" key="8">
    <source>
        <dbReference type="Proteomes" id="UP000053660"/>
    </source>
</evidence>
<evidence type="ECO:0000256" key="3">
    <source>
        <dbReference type="ARBA" id="ARBA00022989"/>
    </source>
</evidence>
<evidence type="ECO:0000259" key="6">
    <source>
        <dbReference type="Pfam" id="PF10328"/>
    </source>
</evidence>
<name>A0A0B1RZT2_OESDE</name>
<dbReference type="GO" id="GO:0016020">
    <property type="term" value="C:membrane"/>
    <property type="evidence" value="ECO:0007669"/>
    <property type="project" value="UniProtKB-SubCell"/>
</dbReference>
<dbReference type="InterPro" id="IPR000276">
    <property type="entry name" value="GPCR_Rhodpsn"/>
</dbReference>
<organism evidence="7 8">
    <name type="scientific">Oesophagostomum dentatum</name>
    <name type="common">Nodular worm</name>
    <dbReference type="NCBI Taxonomy" id="61180"/>
    <lineage>
        <taxon>Eukaryota</taxon>
        <taxon>Metazoa</taxon>
        <taxon>Ecdysozoa</taxon>
        <taxon>Nematoda</taxon>
        <taxon>Chromadorea</taxon>
        <taxon>Rhabditida</taxon>
        <taxon>Rhabditina</taxon>
        <taxon>Rhabditomorpha</taxon>
        <taxon>Strongyloidea</taxon>
        <taxon>Strongylidae</taxon>
        <taxon>Oesophagostomum</taxon>
    </lineage>
</organism>
<dbReference type="SUPFAM" id="SSF81321">
    <property type="entry name" value="Family A G protein-coupled receptor-like"/>
    <property type="match status" value="1"/>
</dbReference>
<dbReference type="GO" id="GO:0004930">
    <property type="term" value="F:G protein-coupled receptor activity"/>
    <property type="evidence" value="ECO:0007669"/>
    <property type="project" value="InterPro"/>
</dbReference>
<keyword evidence="8" id="KW-1185">Reference proteome</keyword>
<feature type="transmembrane region" description="Helical" evidence="5">
    <location>
        <begin position="6"/>
        <end position="23"/>
    </location>
</feature>
<dbReference type="Proteomes" id="UP000053660">
    <property type="component" value="Unassembled WGS sequence"/>
</dbReference>
<keyword evidence="4 5" id="KW-0472">Membrane</keyword>
<feature type="transmembrane region" description="Helical" evidence="5">
    <location>
        <begin position="35"/>
        <end position="59"/>
    </location>
</feature>
<dbReference type="AlphaFoldDB" id="A0A0B1RZT2"/>
<keyword evidence="3 5" id="KW-1133">Transmembrane helix</keyword>
<dbReference type="PROSITE" id="PS00237">
    <property type="entry name" value="G_PROTEIN_RECEP_F1_1"/>
    <property type="match status" value="1"/>
</dbReference>
<protein>
    <recommendedName>
        <fullName evidence="6">7TM GPCR serpentine receptor class x (Srx) domain-containing protein</fullName>
    </recommendedName>
</protein>
<keyword evidence="2 5" id="KW-0812">Transmembrane</keyword>
<feature type="domain" description="7TM GPCR serpentine receptor class x (Srx)" evidence="6">
    <location>
        <begin position="7"/>
        <end position="106"/>
    </location>
</feature>
<reference evidence="7 8" key="1">
    <citation type="submission" date="2014-03" db="EMBL/GenBank/DDBJ databases">
        <title>Draft genome of the hookworm Oesophagostomum dentatum.</title>
        <authorList>
            <person name="Mitreva M."/>
        </authorList>
    </citation>
    <scope>NUCLEOTIDE SEQUENCE [LARGE SCALE GENOMIC DNA]</scope>
    <source>
        <strain evidence="7 8">OD-Hann</strain>
    </source>
</reference>
<evidence type="ECO:0000256" key="2">
    <source>
        <dbReference type="ARBA" id="ARBA00022692"/>
    </source>
</evidence>